<dbReference type="PANTHER" id="PTHR10108:SF1049">
    <property type="entry name" value="METHYLTRANSFERASE"/>
    <property type="match status" value="1"/>
</dbReference>
<keyword evidence="1 2" id="KW-0489">Methyltransferase</keyword>
<dbReference type="GO" id="GO:0005802">
    <property type="term" value="C:trans-Golgi network"/>
    <property type="evidence" value="ECO:0007669"/>
    <property type="project" value="TreeGrafter"/>
</dbReference>
<dbReference type="Pfam" id="PF03141">
    <property type="entry name" value="Methyltransf_29"/>
    <property type="match status" value="1"/>
</dbReference>
<proteinExistence type="inferred from homology"/>
<keyword evidence="2" id="KW-0325">Glycoprotein</keyword>
<dbReference type="GO" id="GO:0016020">
    <property type="term" value="C:membrane"/>
    <property type="evidence" value="ECO:0007669"/>
    <property type="project" value="UniProtKB-SubCell"/>
</dbReference>
<name>A0AAQ3Q442_9LILI</name>
<protein>
    <recommendedName>
        <fullName evidence="2">Methyltransferase</fullName>
        <ecNumber evidence="2">2.1.1.-</ecNumber>
    </recommendedName>
</protein>
<dbReference type="Proteomes" id="UP001327560">
    <property type="component" value="Chromosome 2"/>
</dbReference>
<dbReference type="GO" id="GO:0032259">
    <property type="term" value="P:methylation"/>
    <property type="evidence" value="ECO:0007669"/>
    <property type="project" value="UniProtKB-KW"/>
</dbReference>
<dbReference type="GO" id="GO:0005768">
    <property type="term" value="C:endosome"/>
    <property type="evidence" value="ECO:0007669"/>
    <property type="project" value="TreeGrafter"/>
</dbReference>
<evidence type="ECO:0000256" key="2">
    <source>
        <dbReference type="RuleBase" id="RU366043"/>
    </source>
</evidence>
<dbReference type="InterPro" id="IPR004159">
    <property type="entry name" value="Put_SAM_MeTrfase"/>
</dbReference>
<keyword evidence="2" id="KW-0808">Transferase</keyword>
<evidence type="ECO:0000256" key="1">
    <source>
        <dbReference type="ARBA" id="ARBA00022603"/>
    </source>
</evidence>
<keyword evidence="2" id="KW-0812">Transmembrane</keyword>
<comment type="similarity">
    <text evidence="2">Belongs to the methyltransferase superfamily.</text>
</comment>
<dbReference type="EC" id="2.1.1.-" evidence="2"/>
<dbReference type="GO" id="GO:0008168">
    <property type="term" value="F:methyltransferase activity"/>
    <property type="evidence" value="ECO:0007669"/>
    <property type="project" value="UniProtKB-UniRule"/>
</dbReference>
<evidence type="ECO:0000313" key="4">
    <source>
        <dbReference type="Proteomes" id="UP001327560"/>
    </source>
</evidence>
<reference evidence="3 4" key="1">
    <citation type="submission" date="2023-10" db="EMBL/GenBank/DDBJ databases">
        <title>Chromosome-scale genome assembly provides insights into flower coloration mechanisms of Canna indica.</title>
        <authorList>
            <person name="Li C."/>
        </authorList>
    </citation>
    <scope>NUCLEOTIDE SEQUENCE [LARGE SCALE GENOMIC DNA]</scope>
    <source>
        <tissue evidence="3">Flower</tissue>
    </source>
</reference>
<gene>
    <name evidence="3" type="ORF">Cni_G06553</name>
</gene>
<keyword evidence="2" id="KW-0735">Signal-anchor</keyword>
<accession>A0AAQ3Q442</accession>
<evidence type="ECO:0000313" key="3">
    <source>
        <dbReference type="EMBL" id="WOK97845.1"/>
    </source>
</evidence>
<dbReference type="EMBL" id="CP136891">
    <property type="protein sequence ID" value="WOK97845.1"/>
    <property type="molecule type" value="Genomic_DNA"/>
</dbReference>
<dbReference type="AlphaFoldDB" id="A0AAQ3Q442"/>
<sequence>MSTYPRTYNLLHADSLLSLYNNRCRMEDILLEMDRVLRPESTLILRDDVDILVKIKSITDRMKWDSQIADHEDGPLHREKLHRALRVKTYWTAPDQS</sequence>
<keyword evidence="4" id="KW-1185">Reference proteome</keyword>
<dbReference type="PANTHER" id="PTHR10108">
    <property type="entry name" value="SAM-DEPENDENT METHYLTRANSFERASE"/>
    <property type="match status" value="1"/>
</dbReference>
<organism evidence="3 4">
    <name type="scientific">Canna indica</name>
    <name type="common">Indian-shot</name>
    <dbReference type="NCBI Taxonomy" id="4628"/>
    <lineage>
        <taxon>Eukaryota</taxon>
        <taxon>Viridiplantae</taxon>
        <taxon>Streptophyta</taxon>
        <taxon>Embryophyta</taxon>
        <taxon>Tracheophyta</taxon>
        <taxon>Spermatophyta</taxon>
        <taxon>Magnoliopsida</taxon>
        <taxon>Liliopsida</taxon>
        <taxon>Zingiberales</taxon>
        <taxon>Cannaceae</taxon>
        <taxon>Canna</taxon>
    </lineage>
</organism>
<comment type="subcellular location">
    <subcellularLocation>
        <location evidence="2">Membrane</location>
        <topology evidence="2">Single-pass type II membrane protein</topology>
    </subcellularLocation>
</comment>